<comment type="caution">
    <text evidence="1">The sequence shown here is derived from an EMBL/GenBank/DDBJ whole genome shotgun (WGS) entry which is preliminary data.</text>
</comment>
<accession>A0ACB9YNG9</accession>
<keyword evidence="2" id="KW-1185">Reference proteome</keyword>
<evidence type="ECO:0000313" key="1">
    <source>
        <dbReference type="EMBL" id="KAI4860946.1"/>
    </source>
</evidence>
<sequence length="263" mass="26993">MAPHSTPVGFASLFTLAAIPLLSCTPSLVHASSTQASSTHTHGVVPEMTTKTFITTITTKMPVPTTAIGNSTYNSPAATDDVDSDSLRNGTLHIVDDDPVYKYAGCWTDTTELPGQPHALDGPYLNLARAMTVPKCIKYCETAKNPAKGPGGVGWPVAAIEFSRECYCGSGISKHSFHLHDGVCDTPCAGSNVTACGGNLALSVYNVTQKDDNPGDGGSGDNDGNTGSGNGQDNAPEDEAVLQAVGMGVLVLALTLAVGAGLL</sequence>
<dbReference type="Proteomes" id="UP001497700">
    <property type="component" value="Unassembled WGS sequence"/>
</dbReference>
<gene>
    <name evidence="1" type="ORF">F4820DRAFT_85452</name>
</gene>
<dbReference type="EMBL" id="MU393567">
    <property type="protein sequence ID" value="KAI4860946.1"/>
    <property type="molecule type" value="Genomic_DNA"/>
</dbReference>
<reference evidence="1 2" key="1">
    <citation type="journal article" date="2022" name="New Phytol.">
        <title>Ecological generalism drives hyperdiversity of secondary metabolite gene clusters in xylarialean endophytes.</title>
        <authorList>
            <person name="Franco M.E.E."/>
            <person name="Wisecaver J.H."/>
            <person name="Arnold A.E."/>
            <person name="Ju Y.M."/>
            <person name="Slot J.C."/>
            <person name="Ahrendt S."/>
            <person name="Moore L.P."/>
            <person name="Eastman K.E."/>
            <person name="Scott K."/>
            <person name="Konkel Z."/>
            <person name="Mondo S.J."/>
            <person name="Kuo A."/>
            <person name="Hayes R.D."/>
            <person name="Haridas S."/>
            <person name="Andreopoulos B."/>
            <person name="Riley R."/>
            <person name="LaButti K."/>
            <person name="Pangilinan J."/>
            <person name="Lipzen A."/>
            <person name="Amirebrahimi M."/>
            <person name="Yan J."/>
            <person name="Adam C."/>
            <person name="Keymanesh K."/>
            <person name="Ng V."/>
            <person name="Louie K."/>
            <person name="Northen T."/>
            <person name="Drula E."/>
            <person name="Henrissat B."/>
            <person name="Hsieh H.M."/>
            <person name="Youens-Clark K."/>
            <person name="Lutzoni F."/>
            <person name="Miadlikowska J."/>
            <person name="Eastwood D.C."/>
            <person name="Hamelin R.C."/>
            <person name="Grigoriev I.V."/>
            <person name="U'Ren J.M."/>
        </authorList>
    </citation>
    <scope>NUCLEOTIDE SEQUENCE [LARGE SCALE GENOMIC DNA]</scope>
    <source>
        <strain evidence="1 2">CBS 119005</strain>
    </source>
</reference>
<name>A0ACB9YNG9_9PEZI</name>
<proteinExistence type="predicted"/>
<evidence type="ECO:0000313" key="2">
    <source>
        <dbReference type="Proteomes" id="UP001497700"/>
    </source>
</evidence>
<protein>
    <submittedName>
        <fullName evidence="1">Uncharacterized protein</fullName>
    </submittedName>
</protein>
<organism evidence="1 2">
    <name type="scientific">Hypoxylon rubiginosum</name>
    <dbReference type="NCBI Taxonomy" id="110542"/>
    <lineage>
        <taxon>Eukaryota</taxon>
        <taxon>Fungi</taxon>
        <taxon>Dikarya</taxon>
        <taxon>Ascomycota</taxon>
        <taxon>Pezizomycotina</taxon>
        <taxon>Sordariomycetes</taxon>
        <taxon>Xylariomycetidae</taxon>
        <taxon>Xylariales</taxon>
        <taxon>Hypoxylaceae</taxon>
        <taxon>Hypoxylon</taxon>
    </lineage>
</organism>